<evidence type="ECO:0000313" key="3">
    <source>
        <dbReference type="Proteomes" id="UP000474296"/>
    </source>
</evidence>
<dbReference type="AlphaFoldDB" id="A0A6M0CN23"/>
<protein>
    <recommendedName>
        <fullName evidence="1">DUF6973 domain-containing protein</fullName>
    </recommendedName>
</protein>
<dbReference type="Proteomes" id="UP000474296">
    <property type="component" value="Unassembled WGS sequence"/>
</dbReference>
<dbReference type="RefSeq" id="WP_164033768.1">
    <property type="nucleotide sequence ID" value="NZ_JAABOQ010000009.1"/>
</dbReference>
<sequence>MSIRQLIRSLSFKQLWGLAGLFITRPLLLYPTAHATRVTYSICNNKFGKKHHKNGQANAFRHAIWNALIVLKCLRWNRNEEKCIEWAKRITDWHEDFSPNKPLARKMDLHNNKVGRLVFASMNKKEVNNVTEKVIEQLTIMTKSSIFVTEIDEIKPDLKELVHIEHD</sequence>
<dbReference type="EMBL" id="JAABOQ010000009">
    <property type="protein sequence ID" value="NER19082.1"/>
    <property type="molecule type" value="Genomic_DNA"/>
</dbReference>
<evidence type="ECO:0000259" key="1">
    <source>
        <dbReference type="Pfam" id="PF22322"/>
    </source>
</evidence>
<name>A0A6M0CN23_9FLAO</name>
<accession>A0A6M0CN23</accession>
<evidence type="ECO:0000313" key="2">
    <source>
        <dbReference type="EMBL" id="NER19082.1"/>
    </source>
</evidence>
<keyword evidence="3" id="KW-1185">Reference proteome</keyword>
<reference evidence="2 3" key="1">
    <citation type="submission" date="2020-01" db="EMBL/GenBank/DDBJ databases">
        <title>Spongiivirga citrea KCTC 32990T.</title>
        <authorList>
            <person name="Wang G."/>
        </authorList>
    </citation>
    <scope>NUCLEOTIDE SEQUENCE [LARGE SCALE GENOMIC DNA]</scope>
    <source>
        <strain evidence="2 3">KCTC 32990</strain>
    </source>
</reference>
<comment type="caution">
    <text evidence="2">The sequence shown here is derived from an EMBL/GenBank/DDBJ whole genome shotgun (WGS) entry which is preliminary data.</text>
</comment>
<gene>
    <name evidence="2" type="ORF">GWK10_17840</name>
</gene>
<dbReference type="Pfam" id="PF22322">
    <property type="entry name" value="DUF6973"/>
    <property type="match status" value="1"/>
</dbReference>
<organism evidence="2 3">
    <name type="scientific">Spongiivirga citrea</name>
    <dbReference type="NCBI Taxonomy" id="1481457"/>
    <lineage>
        <taxon>Bacteria</taxon>
        <taxon>Pseudomonadati</taxon>
        <taxon>Bacteroidota</taxon>
        <taxon>Flavobacteriia</taxon>
        <taxon>Flavobacteriales</taxon>
        <taxon>Flavobacteriaceae</taxon>
        <taxon>Spongiivirga</taxon>
    </lineage>
</organism>
<proteinExistence type="predicted"/>
<feature type="domain" description="DUF6973" evidence="1">
    <location>
        <begin position="20"/>
        <end position="138"/>
    </location>
</feature>
<dbReference type="InterPro" id="IPR054246">
    <property type="entry name" value="DUF6973"/>
</dbReference>